<dbReference type="RefSeq" id="WP_098696306.1">
    <property type="nucleotide sequence ID" value="NZ_CP023778.1"/>
</dbReference>
<dbReference type="Proteomes" id="UP000221961">
    <property type="component" value="Chromosome"/>
</dbReference>
<dbReference type="AlphaFoldDB" id="A0A291RQ13"/>
<organism evidence="2 3">
    <name type="scientific">Nocardia terpenica</name>
    <dbReference type="NCBI Taxonomy" id="455432"/>
    <lineage>
        <taxon>Bacteria</taxon>
        <taxon>Bacillati</taxon>
        <taxon>Actinomycetota</taxon>
        <taxon>Actinomycetes</taxon>
        <taxon>Mycobacteriales</taxon>
        <taxon>Nocardiaceae</taxon>
        <taxon>Nocardia</taxon>
    </lineage>
</organism>
<evidence type="ECO:0000256" key="1">
    <source>
        <dbReference type="ARBA" id="ARBA00022801"/>
    </source>
</evidence>
<evidence type="ECO:0000313" key="3">
    <source>
        <dbReference type="Proteomes" id="UP000221961"/>
    </source>
</evidence>
<dbReference type="InterPro" id="IPR029058">
    <property type="entry name" value="AB_hydrolase_fold"/>
</dbReference>
<dbReference type="KEGG" id="ntp:CRH09_26955"/>
<dbReference type="PANTHER" id="PTHR34853">
    <property type="match status" value="1"/>
</dbReference>
<protein>
    <recommendedName>
        <fullName evidence="4">Dienelactone hydrolase domain-containing protein</fullName>
    </recommendedName>
</protein>
<dbReference type="PANTHER" id="PTHR34853:SF5">
    <property type="entry name" value="LIP-DOMAIN-CONTAINING PROTEIN-RELATED"/>
    <property type="match status" value="1"/>
</dbReference>
<dbReference type="GeneID" id="88360951"/>
<keyword evidence="1" id="KW-0378">Hydrolase</keyword>
<name>A0A291RQ13_9NOCA</name>
<dbReference type="GO" id="GO:0016042">
    <property type="term" value="P:lipid catabolic process"/>
    <property type="evidence" value="ECO:0007669"/>
    <property type="project" value="InterPro"/>
</dbReference>
<evidence type="ECO:0008006" key="4">
    <source>
        <dbReference type="Google" id="ProtNLM"/>
    </source>
</evidence>
<gene>
    <name evidence="2" type="ORF">CRH09_26955</name>
</gene>
<reference evidence="2 3" key="1">
    <citation type="submission" date="2017-10" db="EMBL/GenBank/DDBJ databases">
        <title>Comparative genomics between pathogenic Norcardia.</title>
        <authorList>
            <person name="Zeng L."/>
        </authorList>
    </citation>
    <scope>NUCLEOTIDE SEQUENCE [LARGE SCALE GENOMIC DNA]</scope>
    <source>
        <strain evidence="2 3">NC_YFY_NT001</strain>
    </source>
</reference>
<dbReference type="Pfam" id="PF03583">
    <property type="entry name" value="LIP"/>
    <property type="match status" value="1"/>
</dbReference>
<dbReference type="InterPro" id="IPR005152">
    <property type="entry name" value="Lipase_secreted"/>
</dbReference>
<evidence type="ECO:0000313" key="2">
    <source>
        <dbReference type="EMBL" id="ATL69272.1"/>
    </source>
</evidence>
<sequence length="92" mass="9332">MDAALDRGWTVAVPDGEGFVAPGPHKFLAARAAGHAVLDIARAVRALPDIDAAGAPVLIWGYADGGRAAIMAAEQQPDCAPRSGCAASRPGR</sequence>
<dbReference type="GO" id="GO:0004806">
    <property type="term" value="F:triacylglycerol lipase activity"/>
    <property type="evidence" value="ECO:0007669"/>
    <property type="project" value="InterPro"/>
</dbReference>
<dbReference type="EMBL" id="CP023778">
    <property type="protein sequence ID" value="ATL69272.1"/>
    <property type="molecule type" value="Genomic_DNA"/>
</dbReference>
<dbReference type="SUPFAM" id="SSF53474">
    <property type="entry name" value="alpha/beta-Hydrolases"/>
    <property type="match status" value="1"/>
</dbReference>
<proteinExistence type="predicted"/>
<accession>A0A291RQ13</accession>
<dbReference type="Gene3D" id="3.40.50.1820">
    <property type="entry name" value="alpha/beta hydrolase"/>
    <property type="match status" value="1"/>
</dbReference>